<reference evidence="1 2" key="1">
    <citation type="journal article" date="2020" name="G3 (Bethesda)">
        <title>Improved Reference Genome for Cyclotella cryptica CCMP332, a Model for Cell Wall Morphogenesis, Salinity Adaptation, and Lipid Production in Diatoms (Bacillariophyta).</title>
        <authorList>
            <person name="Roberts W.R."/>
            <person name="Downey K.M."/>
            <person name="Ruck E.C."/>
            <person name="Traller J.C."/>
            <person name="Alverson A.J."/>
        </authorList>
    </citation>
    <scope>NUCLEOTIDE SEQUENCE [LARGE SCALE GENOMIC DNA]</scope>
    <source>
        <strain evidence="1 2">CCMP332</strain>
    </source>
</reference>
<dbReference type="AlphaFoldDB" id="A0ABD3PTZ4"/>
<accession>A0ABD3PTZ4</accession>
<gene>
    <name evidence="1" type="ORF">HJC23_012210</name>
</gene>
<comment type="caution">
    <text evidence="1">The sequence shown here is derived from an EMBL/GenBank/DDBJ whole genome shotgun (WGS) entry which is preliminary data.</text>
</comment>
<protein>
    <submittedName>
        <fullName evidence="1">Uncharacterized protein</fullName>
    </submittedName>
</protein>
<name>A0ABD3PTZ4_9STRA</name>
<evidence type="ECO:0000313" key="1">
    <source>
        <dbReference type="EMBL" id="KAL3791620.1"/>
    </source>
</evidence>
<dbReference type="Proteomes" id="UP001516023">
    <property type="component" value="Unassembled WGS sequence"/>
</dbReference>
<evidence type="ECO:0000313" key="2">
    <source>
        <dbReference type="Proteomes" id="UP001516023"/>
    </source>
</evidence>
<organism evidence="1 2">
    <name type="scientific">Cyclotella cryptica</name>
    <dbReference type="NCBI Taxonomy" id="29204"/>
    <lineage>
        <taxon>Eukaryota</taxon>
        <taxon>Sar</taxon>
        <taxon>Stramenopiles</taxon>
        <taxon>Ochrophyta</taxon>
        <taxon>Bacillariophyta</taxon>
        <taxon>Coscinodiscophyceae</taxon>
        <taxon>Thalassiosirophycidae</taxon>
        <taxon>Stephanodiscales</taxon>
        <taxon>Stephanodiscaceae</taxon>
        <taxon>Cyclotella</taxon>
    </lineage>
</organism>
<keyword evidence="2" id="KW-1185">Reference proteome</keyword>
<dbReference type="EMBL" id="JABMIG020000112">
    <property type="protein sequence ID" value="KAL3791620.1"/>
    <property type="molecule type" value="Genomic_DNA"/>
</dbReference>
<proteinExistence type="predicted"/>
<sequence length="59" mass="6104">MGVDVGSSLLFVSVVELRVASEDVESVCTATAVLAVTMVSFCSVPPPPHAGTQRLDSLQ</sequence>